<dbReference type="InterPro" id="IPR006175">
    <property type="entry name" value="YjgF/YER057c/UK114"/>
</dbReference>
<keyword evidence="3" id="KW-1185">Reference proteome</keyword>
<dbReference type="OrthoDB" id="9803101at2"/>
<name>A0A510JIQ8_9FUSO</name>
<evidence type="ECO:0000313" key="2">
    <source>
        <dbReference type="EMBL" id="BBM39147.1"/>
    </source>
</evidence>
<accession>A0A510JIQ8</accession>
<protein>
    <submittedName>
        <fullName evidence="2">Endoribonuclease L-PSP</fullName>
    </submittedName>
</protein>
<dbReference type="PANTHER" id="PTHR11803">
    <property type="entry name" value="2-IMINOBUTANOATE/2-IMINOPROPANOATE DEAMINASE RIDA"/>
    <property type="match status" value="1"/>
</dbReference>
<dbReference type="AlphaFoldDB" id="A0A510JIQ8"/>
<dbReference type="FunFam" id="3.30.1330.40:FF:000001">
    <property type="entry name" value="L-PSP family endoribonuclease"/>
    <property type="match status" value="1"/>
</dbReference>
<evidence type="ECO:0000256" key="1">
    <source>
        <dbReference type="ARBA" id="ARBA00010552"/>
    </source>
</evidence>
<dbReference type="PANTHER" id="PTHR11803:SF39">
    <property type="entry name" value="2-IMINOBUTANOATE_2-IMINOPROPANOATE DEAMINASE"/>
    <property type="match status" value="1"/>
</dbReference>
<dbReference type="Pfam" id="PF01042">
    <property type="entry name" value="Ribonuc_L-PSP"/>
    <property type="match status" value="1"/>
</dbReference>
<dbReference type="RefSeq" id="WP_006803498.1">
    <property type="nucleotide sequence ID" value="NZ_AP019823.1"/>
</dbReference>
<dbReference type="NCBIfam" id="TIGR00004">
    <property type="entry name" value="Rid family detoxifying hydrolase"/>
    <property type="match status" value="1"/>
</dbReference>
<proteinExistence type="inferred from homology"/>
<dbReference type="CDD" id="cd00448">
    <property type="entry name" value="YjgF_YER057c_UK114_family"/>
    <property type="match status" value="1"/>
</dbReference>
<evidence type="ECO:0000313" key="3">
    <source>
        <dbReference type="Proteomes" id="UP000321892"/>
    </source>
</evidence>
<dbReference type="GO" id="GO:0019239">
    <property type="term" value="F:deaminase activity"/>
    <property type="evidence" value="ECO:0007669"/>
    <property type="project" value="TreeGrafter"/>
</dbReference>
<dbReference type="Gene3D" id="3.30.1330.40">
    <property type="entry name" value="RutC-like"/>
    <property type="match status" value="1"/>
</dbReference>
<dbReference type="InterPro" id="IPR035959">
    <property type="entry name" value="RutC-like_sf"/>
</dbReference>
<gene>
    <name evidence="2" type="ORF">JCM16775_1858</name>
</gene>
<organism evidence="2 3">
    <name type="scientific">Leptotrichia hofstadii</name>
    <dbReference type="NCBI Taxonomy" id="157688"/>
    <lineage>
        <taxon>Bacteria</taxon>
        <taxon>Fusobacteriati</taxon>
        <taxon>Fusobacteriota</taxon>
        <taxon>Fusobacteriia</taxon>
        <taxon>Fusobacteriales</taxon>
        <taxon>Leptotrichiaceae</taxon>
        <taxon>Leptotrichia</taxon>
    </lineage>
</organism>
<dbReference type="InterPro" id="IPR006056">
    <property type="entry name" value="RidA"/>
</dbReference>
<dbReference type="GO" id="GO:0005829">
    <property type="term" value="C:cytosol"/>
    <property type="evidence" value="ECO:0007669"/>
    <property type="project" value="TreeGrafter"/>
</dbReference>
<dbReference type="SUPFAM" id="SSF55298">
    <property type="entry name" value="YjgF-like"/>
    <property type="match status" value="1"/>
</dbReference>
<reference evidence="2 3" key="1">
    <citation type="submission" date="2019-07" db="EMBL/GenBank/DDBJ databases">
        <title>Complete Genome Sequence of Leptotrichia hofstadii Strain JCM16775.</title>
        <authorList>
            <person name="Watanabe S."/>
            <person name="Cui L."/>
        </authorList>
    </citation>
    <scope>NUCLEOTIDE SEQUENCE [LARGE SCALE GENOMIC DNA]</scope>
    <source>
        <strain evidence="2 3">JCM16775</strain>
    </source>
</reference>
<dbReference type="EMBL" id="AP019823">
    <property type="protein sequence ID" value="BBM39147.1"/>
    <property type="molecule type" value="Genomic_DNA"/>
</dbReference>
<comment type="similarity">
    <text evidence="1">Belongs to the RutC family.</text>
</comment>
<dbReference type="KEGG" id="lhf:JCM16775_1858"/>
<sequence>MKKIPEAVGPYSAFRKAGDFLYISGQIAINPENQQIEAVTVEEQARQVLENLKAILENNGLTTKNVIKTTVLLDNINDFGAVNNIYAEYFTEPYPARSAFAVDKLPKGVLVEIEAIAYFGE</sequence>
<dbReference type="Proteomes" id="UP000321892">
    <property type="component" value="Chromosome"/>
</dbReference>